<feature type="transmembrane region" description="Helical" evidence="4">
    <location>
        <begin position="501"/>
        <end position="523"/>
    </location>
</feature>
<organism evidence="5 6">
    <name type="scientific">Lucifera butyrica</name>
    <dbReference type="NCBI Taxonomy" id="1351585"/>
    <lineage>
        <taxon>Bacteria</taxon>
        <taxon>Bacillati</taxon>
        <taxon>Bacillota</taxon>
        <taxon>Negativicutes</taxon>
        <taxon>Veillonellales</taxon>
        <taxon>Veillonellaceae</taxon>
        <taxon>Lucifera</taxon>
    </lineage>
</organism>
<dbReference type="EMBL" id="UPPP01000078">
    <property type="protein sequence ID" value="VBB07662.1"/>
    <property type="molecule type" value="Genomic_DNA"/>
</dbReference>
<evidence type="ECO:0000313" key="5">
    <source>
        <dbReference type="EMBL" id="VBB07662.1"/>
    </source>
</evidence>
<proteinExistence type="inferred from homology"/>
<evidence type="ECO:0000313" key="6">
    <source>
        <dbReference type="Proteomes" id="UP000277811"/>
    </source>
</evidence>
<accession>A0A498RBL9</accession>
<evidence type="ECO:0000256" key="4">
    <source>
        <dbReference type="SAM" id="Phobius"/>
    </source>
</evidence>
<keyword evidence="6" id="KW-1185">Reference proteome</keyword>
<dbReference type="PANTHER" id="PTHR22550:SF5">
    <property type="entry name" value="LEUCINE ZIPPER PROTEIN 4"/>
    <property type="match status" value="1"/>
</dbReference>
<dbReference type="Proteomes" id="UP000277811">
    <property type="component" value="Unassembled WGS sequence"/>
</dbReference>
<name>A0A498RBL9_9FIRM</name>
<dbReference type="GO" id="GO:0016020">
    <property type="term" value="C:membrane"/>
    <property type="evidence" value="ECO:0007669"/>
    <property type="project" value="InterPro"/>
</dbReference>
<dbReference type="Pfam" id="PF03323">
    <property type="entry name" value="GerA"/>
    <property type="match status" value="1"/>
</dbReference>
<feature type="transmembrane region" description="Helical" evidence="4">
    <location>
        <begin position="409"/>
        <end position="431"/>
    </location>
</feature>
<dbReference type="GO" id="GO:0009847">
    <property type="term" value="P:spore germination"/>
    <property type="evidence" value="ECO:0007669"/>
    <property type="project" value="InterPro"/>
</dbReference>
<dbReference type="AlphaFoldDB" id="A0A498RBL9"/>
<feature type="transmembrane region" description="Helical" evidence="4">
    <location>
        <begin position="535"/>
        <end position="559"/>
    </location>
</feature>
<dbReference type="InterPro" id="IPR004995">
    <property type="entry name" value="Spore_Ger"/>
</dbReference>
<evidence type="ECO:0000256" key="1">
    <source>
        <dbReference type="ARBA" id="ARBA00005278"/>
    </source>
</evidence>
<comment type="similarity">
    <text evidence="1">Belongs to the GerABKA family.</text>
</comment>
<dbReference type="RefSeq" id="WP_122628594.1">
    <property type="nucleotide sequence ID" value="NZ_UPPP01000078.1"/>
</dbReference>
<feature type="transmembrane region" description="Helical" evidence="4">
    <location>
        <begin position="476"/>
        <end position="495"/>
    </location>
</feature>
<sequence>MPETLFTKIMDSFHTLLTYAPPDIPAPFVLHETAEPSPPNKVPSSRPVANTLDQLEALLRYAYRLQQLLEQTETVLQSDEWASRLKALKSACLSLEKQKEELEPVLAAYTQGLPRKDALSVSASLEENSRIIRELYQLPDNKDVVLRHFSIGTDPPLKAMMVFIDGLVDNKTQSLGILQPLMLFSNTARKADPADMVHLIMDRLLPNNQVKPATEFESVQDGINGGDTALFIDGTGKALLINTKGWEHRNIDRPLTEQTVRGSQASFSENFRTNTGLIRTMLRSSDLVTDIIKVGARSRVSCAVMYLKSVANPQLVEEVKRRIKNVQTDYLDDSGVLEQFIHDKSLVPFPQTLSTERPDRVTTHLAEGRLAFLVEGSPFAHVLPVSFFTFFHSAEDFSINPVGATFLRLLRYFGALLSLILPGFFIAITYFHQEAIPTELVLAIAATRENVPFPALFEVLMMELAFELIREAGLRIPGMLGSTIGIVGAIILGQAAVSAHIVSPIIVIIVAITGLASSIIPEYRMGLIFRLSRFLVLFTCAIFGLVGLASSLLLGTVILCQHKSYGVPYMVPIAPKTQPSLDVVVRGPVSRQEERPDALNTIDPTSQPPLSKKWLKQKPAEEEDKHEI</sequence>
<feature type="compositionally biased region" description="Basic and acidic residues" evidence="3">
    <location>
        <begin position="618"/>
        <end position="628"/>
    </location>
</feature>
<dbReference type="InterPro" id="IPR050768">
    <property type="entry name" value="UPF0353/GerABKA_families"/>
</dbReference>
<keyword evidence="2 4" id="KW-0472">Membrane</keyword>
<evidence type="ECO:0000256" key="2">
    <source>
        <dbReference type="ARBA" id="ARBA00023136"/>
    </source>
</evidence>
<dbReference type="OrthoDB" id="9772630at2"/>
<protein>
    <submittedName>
        <fullName evidence="5">Bacillus/clostridium ger spore germination protein</fullName>
    </submittedName>
</protein>
<evidence type="ECO:0000256" key="3">
    <source>
        <dbReference type="SAM" id="MobiDB-lite"/>
    </source>
</evidence>
<feature type="region of interest" description="Disordered" evidence="3">
    <location>
        <begin position="590"/>
        <end position="628"/>
    </location>
</feature>
<keyword evidence="4" id="KW-1133">Transmembrane helix</keyword>
<gene>
    <name evidence="5" type="ORF">LUCI_2927</name>
</gene>
<dbReference type="PANTHER" id="PTHR22550">
    <property type="entry name" value="SPORE GERMINATION PROTEIN"/>
    <property type="match status" value="1"/>
</dbReference>
<keyword evidence="4" id="KW-0812">Transmembrane</keyword>
<reference evidence="5 6" key="1">
    <citation type="submission" date="2018-06" db="EMBL/GenBank/DDBJ databases">
        <authorList>
            <person name="Strepis N."/>
        </authorList>
    </citation>
    <scope>NUCLEOTIDE SEQUENCE [LARGE SCALE GENOMIC DNA]</scope>
    <source>
        <strain evidence="5">LUCI</strain>
    </source>
</reference>